<reference evidence="2" key="2">
    <citation type="submission" date="2021-02" db="EMBL/GenBank/DDBJ databases">
        <authorList>
            <person name="Kimball J.A."/>
            <person name="Haas M.W."/>
            <person name="Macchietto M."/>
            <person name="Kono T."/>
            <person name="Duquette J."/>
            <person name="Shao M."/>
        </authorList>
    </citation>
    <scope>NUCLEOTIDE SEQUENCE</scope>
    <source>
        <tissue evidence="2">Fresh leaf tissue</tissue>
    </source>
</reference>
<reference evidence="2" key="1">
    <citation type="journal article" date="2021" name="bioRxiv">
        <title>Whole Genome Assembly and Annotation of Northern Wild Rice, Zizania palustris L., Supports a Whole Genome Duplication in the Zizania Genus.</title>
        <authorList>
            <person name="Haas M."/>
            <person name="Kono T."/>
            <person name="Macchietto M."/>
            <person name="Millas R."/>
            <person name="McGilp L."/>
            <person name="Shao M."/>
            <person name="Duquette J."/>
            <person name="Hirsch C.N."/>
            <person name="Kimball J."/>
        </authorList>
    </citation>
    <scope>NUCLEOTIDE SEQUENCE</scope>
    <source>
        <tissue evidence="2">Fresh leaf tissue</tissue>
    </source>
</reference>
<evidence type="ECO:0000256" key="1">
    <source>
        <dbReference type="SAM" id="MobiDB-lite"/>
    </source>
</evidence>
<comment type="caution">
    <text evidence="2">The sequence shown here is derived from an EMBL/GenBank/DDBJ whole genome shotgun (WGS) entry which is preliminary data.</text>
</comment>
<sequence length="72" mass="7780">MRKAARATHVKAWDAVNGEQRSRCVGVRADAAGGGARRCVRARPAAIGVAFRGMQPKRRNAGDQRMDPPLKP</sequence>
<name>A0A8J5S7K6_ZIZPA</name>
<dbReference type="EMBL" id="JAAALK010000286">
    <property type="protein sequence ID" value="KAG8062067.1"/>
    <property type="molecule type" value="Genomic_DNA"/>
</dbReference>
<accession>A0A8J5S7K6</accession>
<keyword evidence="3" id="KW-1185">Reference proteome</keyword>
<feature type="region of interest" description="Disordered" evidence="1">
    <location>
        <begin position="53"/>
        <end position="72"/>
    </location>
</feature>
<protein>
    <submittedName>
        <fullName evidence="2">Uncharacterized protein</fullName>
    </submittedName>
</protein>
<gene>
    <name evidence="2" type="ORF">GUJ93_ZPchr0003g17843</name>
</gene>
<feature type="compositionally biased region" description="Basic and acidic residues" evidence="1">
    <location>
        <begin position="60"/>
        <end position="72"/>
    </location>
</feature>
<dbReference type="Proteomes" id="UP000729402">
    <property type="component" value="Unassembled WGS sequence"/>
</dbReference>
<evidence type="ECO:0000313" key="2">
    <source>
        <dbReference type="EMBL" id="KAG8062067.1"/>
    </source>
</evidence>
<proteinExistence type="predicted"/>
<dbReference type="AlphaFoldDB" id="A0A8J5S7K6"/>
<evidence type="ECO:0000313" key="3">
    <source>
        <dbReference type="Proteomes" id="UP000729402"/>
    </source>
</evidence>
<organism evidence="2 3">
    <name type="scientific">Zizania palustris</name>
    <name type="common">Northern wild rice</name>
    <dbReference type="NCBI Taxonomy" id="103762"/>
    <lineage>
        <taxon>Eukaryota</taxon>
        <taxon>Viridiplantae</taxon>
        <taxon>Streptophyta</taxon>
        <taxon>Embryophyta</taxon>
        <taxon>Tracheophyta</taxon>
        <taxon>Spermatophyta</taxon>
        <taxon>Magnoliopsida</taxon>
        <taxon>Liliopsida</taxon>
        <taxon>Poales</taxon>
        <taxon>Poaceae</taxon>
        <taxon>BOP clade</taxon>
        <taxon>Oryzoideae</taxon>
        <taxon>Oryzeae</taxon>
        <taxon>Zizaniinae</taxon>
        <taxon>Zizania</taxon>
    </lineage>
</organism>